<organism evidence="6 7">
    <name type="scientific">Thermogemmata fonticola</name>
    <dbReference type="NCBI Taxonomy" id="2755323"/>
    <lineage>
        <taxon>Bacteria</taxon>
        <taxon>Pseudomonadati</taxon>
        <taxon>Planctomycetota</taxon>
        <taxon>Planctomycetia</taxon>
        <taxon>Gemmatales</taxon>
        <taxon>Gemmataceae</taxon>
        <taxon>Thermogemmata</taxon>
    </lineage>
</organism>
<dbReference type="InterPro" id="IPR036388">
    <property type="entry name" value="WH-like_DNA-bd_sf"/>
</dbReference>
<dbReference type="SUPFAM" id="SSF53850">
    <property type="entry name" value="Periplasmic binding protein-like II"/>
    <property type="match status" value="1"/>
</dbReference>
<dbReference type="AlphaFoldDB" id="A0A7V8VBD9"/>
<keyword evidence="4" id="KW-0804">Transcription</keyword>
<dbReference type="GO" id="GO:0003700">
    <property type="term" value="F:DNA-binding transcription factor activity"/>
    <property type="evidence" value="ECO:0007669"/>
    <property type="project" value="InterPro"/>
</dbReference>
<proteinExistence type="inferred from homology"/>
<dbReference type="Gene3D" id="1.10.10.10">
    <property type="entry name" value="Winged helix-like DNA-binding domain superfamily/Winged helix DNA-binding domain"/>
    <property type="match status" value="1"/>
</dbReference>
<comment type="caution">
    <text evidence="6">The sequence shown here is derived from an EMBL/GenBank/DDBJ whole genome shotgun (WGS) entry which is preliminary data.</text>
</comment>
<evidence type="ECO:0000259" key="5">
    <source>
        <dbReference type="PROSITE" id="PS50931"/>
    </source>
</evidence>
<evidence type="ECO:0000256" key="1">
    <source>
        <dbReference type="ARBA" id="ARBA00009437"/>
    </source>
</evidence>
<dbReference type="PROSITE" id="PS50931">
    <property type="entry name" value="HTH_LYSR"/>
    <property type="match status" value="1"/>
</dbReference>
<comment type="similarity">
    <text evidence="1">Belongs to the LysR transcriptional regulatory family.</text>
</comment>
<dbReference type="PANTHER" id="PTHR30126">
    <property type="entry name" value="HTH-TYPE TRANSCRIPTIONAL REGULATOR"/>
    <property type="match status" value="1"/>
</dbReference>
<keyword evidence="2" id="KW-0805">Transcription regulation</keyword>
<dbReference type="PANTHER" id="PTHR30126:SF94">
    <property type="entry name" value="LYSR FAMILY TRANSCRIPTIONAL REGULATOR"/>
    <property type="match status" value="1"/>
</dbReference>
<sequence>MMGSRRLRQVYKEVRFQQLRSFCATARLGSLSAAAQALGVAQPTVWAQVHALERELGTALVEPHGRGCRLTEAGRLLAELALPLVTSLDSLPRIFSERIGQTVARLTVAASQRILVEDLPEVIADFERRYPQVRLSLVECLSGQVAEAVDRGEADLGLSTESATEPLRSRLVFTPAYSLDMLLVTPLDHPLARRSRITLRDLRGYPLVNAASGFPRPDMAATLERAGVLFAAPQRIQAVNTPVIRRYVEMGFGIGIVVGRPGRKKSPTLHERSLNRYFGPATVHLIWRKGGDLLPHVRTFAHTVQTVLNSPPA</sequence>
<dbReference type="SUPFAM" id="SSF46785">
    <property type="entry name" value="Winged helix' DNA-binding domain"/>
    <property type="match status" value="1"/>
</dbReference>
<dbReference type="Pfam" id="PF03466">
    <property type="entry name" value="LysR_substrate"/>
    <property type="match status" value="1"/>
</dbReference>
<dbReference type="Proteomes" id="UP000542342">
    <property type="component" value="Unassembled WGS sequence"/>
</dbReference>
<dbReference type="GO" id="GO:0000976">
    <property type="term" value="F:transcription cis-regulatory region binding"/>
    <property type="evidence" value="ECO:0007669"/>
    <property type="project" value="TreeGrafter"/>
</dbReference>
<evidence type="ECO:0000313" key="7">
    <source>
        <dbReference type="Proteomes" id="UP000542342"/>
    </source>
</evidence>
<protein>
    <submittedName>
        <fullName evidence="6">LysR family transcriptional regulator</fullName>
    </submittedName>
</protein>
<dbReference type="Gene3D" id="3.40.190.10">
    <property type="entry name" value="Periplasmic binding protein-like II"/>
    <property type="match status" value="2"/>
</dbReference>
<keyword evidence="7" id="KW-1185">Reference proteome</keyword>
<dbReference type="InterPro" id="IPR005119">
    <property type="entry name" value="LysR_subst-bd"/>
</dbReference>
<evidence type="ECO:0000313" key="6">
    <source>
        <dbReference type="EMBL" id="MBA2224938.1"/>
    </source>
</evidence>
<dbReference type="Pfam" id="PF00126">
    <property type="entry name" value="HTH_1"/>
    <property type="match status" value="1"/>
</dbReference>
<dbReference type="RefSeq" id="WP_194536347.1">
    <property type="nucleotide sequence ID" value="NZ_JACEFB010000001.1"/>
</dbReference>
<feature type="domain" description="HTH lysR-type" evidence="5">
    <location>
        <begin position="14"/>
        <end position="71"/>
    </location>
</feature>
<evidence type="ECO:0000256" key="2">
    <source>
        <dbReference type="ARBA" id="ARBA00023015"/>
    </source>
</evidence>
<gene>
    <name evidence="6" type="ORF">H0921_02045</name>
</gene>
<dbReference type="EMBL" id="JACEFB010000001">
    <property type="protein sequence ID" value="MBA2224938.1"/>
    <property type="molecule type" value="Genomic_DNA"/>
</dbReference>
<dbReference type="InterPro" id="IPR036390">
    <property type="entry name" value="WH_DNA-bd_sf"/>
</dbReference>
<name>A0A7V8VBD9_9BACT</name>
<reference evidence="6 7" key="1">
    <citation type="submission" date="2020-07" db="EMBL/GenBank/DDBJ databases">
        <title>Thermogemmata thermophila gen. nov., sp. nov., a novel moderate thermophilic planctomycete from a Kamchatka hot spring.</title>
        <authorList>
            <person name="Elcheninov A.G."/>
            <person name="Podosokorskaya O.A."/>
            <person name="Kovaleva O.L."/>
            <person name="Novikov A."/>
            <person name="Bonch-Osmolovskaya E.A."/>
            <person name="Toshchakov S.V."/>
            <person name="Kublanov I.V."/>
        </authorList>
    </citation>
    <scope>NUCLEOTIDE SEQUENCE [LARGE SCALE GENOMIC DNA]</scope>
    <source>
        <strain evidence="6 7">2918</strain>
    </source>
</reference>
<evidence type="ECO:0000256" key="4">
    <source>
        <dbReference type="ARBA" id="ARBA00023163"/>
    </source>
</evidence>
<accession>A0A7V8VBD9</accession>
<keyword evidence="3" id="KW-0238">DNA-binding</keyword>
<dbReference type="InterPro" id="IPR000847">
    <property type="entry name" value="LysR_HTH_N"/>
</dbReference>
<evidence type="ECO:0000256" key="3">
    <source>
        <dbReference type="ARBA" id="ARBA00023125"/>
    </source>
</evidence>